<reference evidence="3 4" key="1">
    <citation type="submission" date="2016-10" db="EMBL/GenBank/DDBJ databases">
        <authorList>
            <person name="de Groot N.N."/>
        </authorList>
    </citation>
    <scope>NUCLEOTIDE SEQUENCE [LARGE SCALE GENOMIC DNA]</scope>
    <source>
        <strain evidence="3 4">CGMCC 1.9109</strain>
    </source>
</reference>
<proteinExistence type="predicted"/>
<evidence type="ECO:0000256" key="2">
    <source>
        <dbReference type="SAM" id="Phobius"/>
    </source>
</evidence>
<dbReference type="EMBL" id="FNAK01000003">
    <property type="protein sequence ID" value="SDD93228.1"/>
    <property type="molecule type" value="Genomic_DNA"/>
</dbReference>
<sequence>MARGSSKAAVEKGAEAPETQVENPGGAKPKKASKKGGSLFTWILVSLAASALWWAQYTMA</sequence>
<protein>
    <submittedName>
        <fullName evidence="3">Uncharacterized protein</fullName>
    </submittedName>
</protein>
<evidence type="ECO:0000313" key="4">
    <source>
        <dbReference type="Proteomes" id="UP000183685"/>
    </source>
</evidence>
<keyword evidence="4" id="KW-1185">Reference proteome</keyword>
<accession>A0A1G6YS89</accession>
<organism evidence="3 4">
    <name type="scientific">Kordiimonas lacus</name>
    <dbReference type="NCBI Taxonomy" id="637679"/>
    <lineage>
        <taxon>Bacteria</taxon>
        <taxon>Pseudomonadati</taxon>
        <taxon>Pseudomonadota</taxon>
        <taxon>Alphaproteobacteria</taxon>
        <taxon>Kordiimonadales</taxon>
        <taxon>Kordiimonadaceae</taxon>
        <taxon>Kordiimonas</taxon>
    </lineage>
</organism>
<keyword evidence="2" id="KW-0472">Membrane</keyword>
<dbReference type="AlphaFoldDB" id="A0A1G6YS89"/>
<keyword evidence="2" id="KW-0812">Transmembrane</keyword>
<feature type="transmembrane region" description="Helical" evidence="2">
    <location>
        <begin position="39"/>
        <end position="57"/>
    </location>
</feature>
<feature type="region of interest" description="Disordered" evidence="1">
    <location>
        <begin position="1"/>
        <end position="34"/>
    </location>
</feature>
<evidence type="ECO:0000256" key="1">
    <source>
        <dbReference type="SAM" id="MobiDB-lite"/>
    </source>
</evidence>
<gene>
    <name evidence="3" type="ORF">SAMN04488071_1726</name>
</gene>
<keyword evidence="2" id="KW-1133">Transmembrane helix</keyword>
<name>A0A1G6YS89_9PROT</name>
<evidence type="ECO:0000313" key="3">
    <source>
        <dbReference type="EMBL" id="SDD93228.1"/>
    </source>
</evidence>
<dbReference type="Proteomes" id="UP000183685">
    <property type="component" value="Unassembled WGS sequence"/>
</dbReference>